<dbReference type="InterPro" id="IPR052077">
    <property type="entry name" value="CcrZ_PhaseVar_Mediator"/>
</dbReference>
<dbReference type="EMBL" id="JAPHVQ010000001">
    <property type="protein sequence ID" value="MDE8033903.1"/>
    <property type="molecule type" value="Genomic_DNA"/>
</dbReference>
<dbReference type="PANTHER" id="PTHR40086">
    <property type="entry name" value="PHOSPHOTRANSFERASE YTMP-RELATED"/>
    <property type="match status" value="1"/>
</dbReference>
<gene>
    <name evidence="2" type="ORF">OQ257_01785</name>
</gene>
<dbReference type="Pfam" id="PF01636">
    <property type="entry name" value="APH"/>
    <property type="match status" value="1"/>
</dbReference>
<dbReference type="InterPro" id="IPR011009">
    <property type="entry name" value="Kinase-like_dom_sf"/>
</dbReference>
<reference evidence="2" key="1">
    <citation type="submission" date="2022-11" db="EMBL/GenBank/DDBJ databases">
        <authorList>
            <person name="Kamali M."/>
            <person name="Peak L."/>
            <person name="Go Y.Y."/>
            <person name="Balasuriya U.B.R."/>
            <person name="Carossino M."/>
        </authorList>
    </citation>
    <scope>NUCLEOTIDE SEQUENCE</scope>
    <source>
        <strain evidence="2">4524</strain>
    </source>
</reference>
<comment type="caution">
    <text evidence="2">The sequence shown here is derived from an EMBL/GenBank/DDBJ whole genome shotgun (WGS) entry which is preliminary data.</text>
</comment>
<dbReference type="CDD" id="cd05151">
    <property type="entry name" value="ChoK-like"/>
    <property type="match status" value="1"/>
</dbReference>
<proteinExistence type="predicted"/>
<feature type="domain" description="Aminoglycoside phosphotransferase" evidence="1">
    <location>
        <begin position="36"/>
        <end position="217"/>
    </location>
</feature>
<keyword evidence="3" id="KW-1185">Reference proteome</keyword>
<dbReference type="SUPFAM" id="SSF56112">
    <property type="entry name" value="Protein kinase-like (PK-like)"/>
    <property type="match status" value="1"/>
</dbReference>
<organism evidence="2 3">
    <name type="scientific">Actinobacillus equuli subsp. equuli</name>
    <dbReference type="NCBI Taxonomy" id="202947"/>
    <lineage>
        <taxon>Bacteria</taxon>
        <taxon>Pseudomonadati</taxon>
        <taxon>Pseudomonadota</taxon>
        <taxon>Gammaproteobacteria</taxon>
        <taxon>Pasteurellales</taxon>
        <taxon>Pasteurellaceae</taxon>
        <taxon>Actinobacillus</taxon>
    </lineage>
</organism>
<protein>
    <submittedName>
        <fullName evidence="2">Phosphotransferase family protein</fullName>
    </submittedName>
</protein>
<dbReference type="AlphaFoldDB" id="A0A9X4G2I7"/>
<dbReference type="Gene3D" id="3.90.1200.10">
    <property type="match status" value="1"/>
</dbReference>
<name>A0A9X4G2I7_ACTEU</name>
<dbReference type="PANTHER" id="PTHR40086:SF1">
    <property type="entry name" value="CELL CYCLE REGULATOR CCRZ"/>
    <property type="match status" value="1"/>
</dbReference>
<evidence type="ECO:0000259" key="1">
    <source>
        <dbReference type="Pfam" id="PF01636"/>
    </source>
</evidence>
<dbReference type="InterPro" id="IPR002575">
    <property type="entry name" value="Aminoglycoside_PTrfase"/>
</dbReference>
<dbReference type="Proteomes" id="UP001142444">
    <property type="component" value="Unassembled WGS sequence"/>
</dbReference>
<dbReference type="RefSeq" id="WP_275217181.1">
    <property type="nucleotide sequence ID" value="NZ_JAPHVQ010000001.1"/>
</dbReference>
<accession>A0A9X4G2I7</accession>
<evidence type="ECO:0000313" key="3">
    <source>
        <dbReference type="Proteomes" id="UP001142444"/>
    </source>
</evidence>
<evidence type="ECO:0000313" key="2">
    <source>
        <dbReference type="EMBL" id="MDE8033903.1"/>
    </source>
</evidence>
<dbReference type="Gene3D" id="3.30.200.20">
    <property type="entry name" value="Phosphorylase Kinase, domain 1"/>
    <property type="match status" value="1"/>
</dbReference>
<reference evidence="2" key="2">
    <citation type="journal article" date="2023" name="Pathogens">
        <title>Pathological Features and Genomic Characterization of an Actinobacillus equuli subsp. equuli Bearing Unique Virulence-Associated Genes from an Adult Horse with Pleuropneumonia.</title>
        <authorList>
            <person name="Kamali M."/>
            <person name="Carossino M."/>
            <person name="Del Piero F."/>
            <person name="Peak L."/>
            <person name="Mitchell M.S."/>
            <person name="Willette J."/>
            <person name="Baker R."/>
            <person name="Li F."/>
            <person name="Kenez A."/>
            <person name="Balasuriya U.B.R."/>
            <person name="Go Y.Y."/>
        </authorList>
    </citation>
    <scope>NUCLEOTIDE SEQUENCE</scope>
    <source>
        <strain evidence="2">4524</strain>
    </source>
</reference>
<sequence length="250" mass="28910">MNALAWLESQQQAVIFRKNLAGLTACSQQIQLASGERFVLRQQNERATKFGINYAQEAQILHYLTRLPFTPKVYYYNENSSLLTWIEGNTPSRFSSSLLDKLASQLAELHIFPIDESLPKLDLAERCQFLWQKLSVQQQAVLRFHPPFQTIQPFTLAICHHDLHLGNFIEKNGRLYLIDWEYSAVSDPALEIAMLFSANAQILNEQQQAAFLRLYLQATKFDEKGFKQKMAEYHSAINQLNQLWFAILEP</sequence>